<keyword evidence="1 3" id="KW-0547">Nucleotide-binding</keyword>
<dbReference type="Proteomes" id="UP000294901">
    <property type="component" value="Unassembled WGS sequence"/>
</dbReference>
<sequence>MTWERLAALGDALVRVGIALGCLFVLWLLLGAYLSRRRPVAYWYGYGFWFLLWRMRRTWSRLTLNADLTASERPNTGVFGSLVVKGRPLRPAVPLLIKIRPRRFGATAVVALQPGQVPQPFIDAADAMAHTWGVHAVRAAASRRGRVDLTILRADPLGDSSMRDLRSTSPGAAVPVAVPEDLCAEIGNREDGQSWVLDLIALPHWLITGATQSGKSTLINAAVAQWAARPIALVGIDCKGGMELASLAPRLSALAYDRAQAADLLGHLVTEAERRMALCREHRARNIWQLPEHLRPAPVIVIVDELAELYLIASREQKDAALRATTNLLRLGQLGAALGIHLILAGQRVGTDLGPGISALRAQLGGRICLKVHDPETAKMTLGDLHPDAVDAAQLIGPADKGVAITTADHFGWVRARSVKFTDDDLDQAVHATRHLTPRIPGLTPPADPPVA</sequence>
<evidence type="ECO:0000259" key="5">
    <source>
        <dbReference type="PROSITE" id="PS50901"/>
    </source>
</evidence>
<dbReference type="AlphaFoldDB" id="A0A4R6JP88"/>
<evidence type="ECO:0000256" key="4">
    <source>
        <dbReference type="SAM" id="Phobius"/>
    </source>
</evidence>
<evidence type="ECO:0000256" key="3">
    <source>
        <dbReference type="PROSITE-ProRule" id="PRU00289"/>
    </source>
</evidence>
<dbReference type="RefSeq" id="WP_133872737.1">
    <property type="nucleotide sequence ID" value="NZ_BOMD01000023.1"/>
</dbReference>
<feature type="domain" description="FtsK" evidence="5">
    <location>
        <begin position="192"/>
        <end position="379"/>
    </location>
</feature>
<organism evidence="6 7">
    <name type="scientific">Paractinoplanes brasiliensis</name>
    <dbReference type="NCBI Taxonomy" id="52695"/>
    <lineage>
        <taxon>Bacteria</taxon>
        <taxon>Bacillati</taxon>
        <taxon>Actinomycetota</taxon>
        <taxon>Actinomycetes</taxon>
        <taxon>Micromonosporales</taxon>
        <taxon>Micromonosporaceae</taxon>
        <taxon>Paractinoplanes</taxon>
    </lineage>
</organism>
<keyword evidence="2 3" id="KW-0067">ATP-binding</keyword>
<dbReference type="PANTHER" id="PTHR22683:SF41">
    <property type="entry name" value="DNA TRANSLOCASE FTSK"/>
    <property type="match status" value="1"/>
</dbReference>
<evidence type="ECO:0000256" key="2">
    <source>
        <dbReference type="ARBA" id="ARBA00022840"/>
    </source>
</evidence>
<dbReference type="GO" id="GO:0005524">
    <property type="term" value="F:ATP binding"/>
    <property type="evidence" value="ECO:0007669"/>
    <property type="project" value="UniProtKB-UniRule"/>
</dbReference>
<protein>
    <submittedName>
        <fullName evidence="6">S-DNA-T family DNA segregation ATPase FtsK/SpoIIIE</fullName>
    </submittedName>
</protein>
<reference evidence="6 7" key="1">
    <citation type="submission" date="2019-03" db="EMBL/GenBank/DDBJ databases">
        <title>Sequencing the genomes of 1000 actinobacteria strains.</title>
        <authorList>
            <person name="Klenk H.-P."/>
        </authorList>
    </citation>
    <scope>NUCLEOTIDE SEQUENCE [LARGE SCALE GENOMIC DNA]</scope>
    <source>
        <strain evidence="6 7">DSM 43805</strain>
    </source>
</reference>
<accession>A0A4R6JP88</accession>
<dbReference type="InterPro" id="IPR003593">
    <property type="entry name" value="AAA+_ATPase"/>
</dbReference>
<keyword evidence="4" id="KW-0812">Transmembrane</keyword>
<comment type="caution">
    <text evidence="6">The sequence shown here is derived from an EMBL/GenBank/DDBJ whole genome shotgun (WGS) entry which is preliminary data.</text>
</comment>
<dbReference type="InterPro" id="IPR050206">
    <property type="entry name" value="FtsK/SpoIIIE/SftA"/>
</dbReference>
<dbReference type="OrthoDB" id="5168624at2"/>
<evidence type="ECO:0000313" key="6">
    <source>
        <dbReference type="EMBL" id="TDO38230.1"/>
    </source>
</evidence>
<evidence type="ECO:0000313" key="7">
    <source>
        <dbReference type="Proteomes" id="UP000294901"/>
    </source>
</evidence>
<dbReference type="PANTHER" id="PTHR22683">
    <property type="entry name" value="SPORULATION PROTEIN RELATED"/>
    <property type="match status" value="1"/>
</dbReference>
<name>A0A4R6JP88_9ACTN</name>
<dbReference type="InterPro" id="IPR002543">
    <property type="entry name" value="FtsK_dom"/>
</dbReference>
<dbReference type="InterPro" id="IPR027417">
    <property type="entry name" value="P-loop_NTPase"/>
</dbReference>
<feature type="binding site" evidence="3">
    <location>
        <begin position="209"/>
        <end position="216"/>
    </location>
    <ligand>
        <name>ATP</name>
        <dbReference type="ChEBI" id="CHEBI:30616"/>
    </ligand>
</feature>
<dbReference type="SMART" id="SM00382">
    <property type="entry name" value="AAA"/>
    <property type="match status" value="1"/>
</dbReference>
<dbReference type="Gene3D" id="3.40.50.300">
    <property type="entry name" value="P-loop containing nucleotide triphosphate hydrolases"/>
    <property type="match status" value="1"/>
</dbReference>
<gene>
    <name evidence="6" type="ORF">C8E87_1880</name>
</gene>
<keyword evidence="7" id="KW-1185">Reference proteome</keyword>
<keyword evidence="4" id="KW-0472">Membrane</keyword>
<dbReference type="Pfam" id="PF01580">
    <property type="entry name" value="FtsK_SpoIIIE"/>
    <property type="match status" value="2"/>
</dbReference>
<dbReference type="PROSITE" id="PS50901">
    <property type="entry name" value="FTSK"/>
    <property type="match status" value="1"/>
</dbReference>
<dbReference type="SUPFAM" id="SSF52540">
    <property type="entry name" value="P-loop containing nucleoside triphosphate hydrolases"/>
    <property type="match status" value="1"/>
</dbReference>
<feature type="transmembrane region" description="Helical" evidence="4">
    <location>
        <begin position="12"/>
        <end position="34"/>
    </location>
</feature>
<keyword evidence="4" id="KW-1133">Transmembrane helix</keyword>
<evidence type="ECO:0000256" key="1">
    <source>
        <dbReference type="ARBA" id="ARBA00022741"/>
    </source>
</evidence>
<proteinExistence type="predicted"/>
<dbReference type="EMBL" id="SNWR01000001">
    <property type="protein sequence ID" value="TDO38230.1"/>
    <property type="molecule type" value="Genomic_DNA"/>
</dbReference>
<dbReference type="GO" id="GO:0003677">
    <property type="term" value="F:DNA binding"/>
    <property type="evidence" value="ECO:0007669"/>
    <property type="project" value="InterPro"/>
</dbReference>